<dbReference type="GO" id="GO:0006751">
    <property type="term" value="P:glutathione catabolic process"/>
    <property type="evidence" value="ECO:0007669"/>
    <property type="project" value="TreeGrafter"/>
</dbReference>
<dbReference type="Pfam" id="PF13230">
    <property type="entry name" value="GATase_4"/>
    <property type="match status" value="1"/>
</dbReference>
<dbReference type="GO" id="GO:0061672">
    <property type="term" value="C:glutathione hydrolase complex"/>
    <property type="evidence" value="ECO:0007669"/>
    <property type="project" value="TreeGrafter"/>
</dbReference>
<proteinExistence type="predicted"/>
<dbReference type="GO" id="GO:0008242">
    <property type="term" value="F:omega peptidase activity"/>
    <property type="evidence" value="ECO:0007669"/>
    <property type="project" value="TreeGrafter"/>
</dbReference>
<dbReference type="CDD" id="cd01908">
    <property type="entry name" value="YafJ"/>
    <property type="match status" value="1"/>
</dbReference>
<evidence type="ECO:0000259" key="2">
    <source>
        <dbReference type="PROSITE" id="PS51278"/>
    </source>
</evidence>
<evidence type="ECO:0000256" key="1">
    <source>
        <dbReference type="ARBA" id="ARBA00022962"/>
    </source>
</evidence>
<dbReference type="GO" id="GO:0005737">
    <property type="term" value="C:cytoplasm"/>
    <property type="evidence" value="ECO:0007669"/>
    <property type="project" value="TreeGrafter"/>
</dbReference>
<accession>A0A5E8CM31</accession>
<evidence type="ECO:0000313" key="3">
    <source>
        <dbReference type="EMBL" id="VVU95575.1"/>
    </source>
</evidence>
<dbReference type="PANTHER" id="PTHR43187:SF1">
    <property type="entry name" value="GLUTAMINE AMIDOTRANSFERASE DUG3-RELATED"/>
    <property type="match status" value="1"/>
</dbReference>
<reference evidence="3" key="1">
    <citation type="submission" date="2019-09" db="EMBL/GenBank/DDBJ databases">
        <authorList>
            <person name="Needham M D."/>
        </authorList>
    </citation>
    <scope>NUCLEOTIDE SEQUENCE</scope>
</reference>
<dbReference type="AlphaFoldDB" id="A0A5E8CM31"/>
<dbReference type="InterPro" id="IPR026869">
    <property type="entry name" value="EgtC-like"/>
</dbReference>
<gene>
    <name evidence="3" type="ORF">CPAV1605_1327</name>
</gene>
<organism evidence="3">
    <name type="scientific">seawater metagenome</name>
    <dbReference type="NCBI Taxonomy" id="1561972"/>
    <lineage>
        <taxon>unclassified sequences</taxon>
        <taxon>metagenomes</taxon>
        <taxon>ecological metagenomes</taxon>
    </lineage>
</organism>
<dbReference type="Gene3D" id="3.60.20.10">
    <property type="entry name" value="Glutamine Phosphoribosylpyrophosphate, subunit 1, domain 1"/>
    <property type="match status" value="1"/>
</dbReference>
<dbReference type="PROSITE" id="PS51278">
    <property type="entry name" value="GATASE_TYPE_2"/>
    <property type="match status" value="1"/>
</dbReference>
<name>A0A5E8CM31_9ZZZZ</name>
<dbReference type="EMBL" id="CABVLZ010000005">
    <property type="protein sequence ID" value="VVU95575.1"/>
    <property type="molecule type" value="Genomic_DNA"/>
</dbReference>
<sequence>MCRLLAYFSSQEKILYDIIWNYEHSIIKQSYLPTYTPYLKKSSLNCDINIDGFGIGWKNSQDLQFYSYKHTIPIRNDINLKNILKNIKSKCLFVHLRANTLNLCAPLSMMNTHPFIINNYMWMHNGKIGNFNNLKKILLSSMDDDIFSAVKGNTDSEYCFGLFLTFLKKYDKIKAMRKLIQFIKINKIEAFLNFVVGNNDWILATRSCVNTNRDAISLYYNPNLKMISSEPLEKGKTKEWKLVPKNTIILLESNKFLIKKIY</sequence>
<dbReference type="SUPFAM" id="SSF56235">
    <property type="entry name" value="N-terminal nucleophile aminohydrolases (Ntn hydrolases)"/>
    <property type="match status" value="1"/>
</dbReference>
<feature type="domain" description="Glutamine amidotransferase type-2" evidence="2">
    <location>
        <begin position="2"/>
        <end position="262"/>
    </location>
</feature>
<dbReference type="InterPro" id="IPR052373">
    <property type="entry name" value="Gamma-glu_amide_hydrolase"/>
</dbReference>
<keyword evidence="1" id="KW-0315">Glutamine amidotransferase</keyword>
<dbReference type="InterPro" id="IPR029055">
    <property type="entry name" value="Ntn_hydrolases_N"/>
</dbReference>
<protein>
    <recommendedName>
        <fullName evidence="2">Glutamine amidotransferase type-2 domain-containing protein</fullName>
    </recommendedName>
</protein>
<dbReference type="InterPro" id="IPR017932">
    <property type="entry name" value="GATase_2_dom"/>
</dbReference>
<dbReference type="PANTHER" id="PTHR43187">
    <property type="entry name" value="GLUTAMINE AMIDOTRANSFERASE DUG3-RELATED"/>
    <property type="match status" value="1"/>
</dbReference>